<comment type="caution">
    <text evidence="1">The sequence shown here is derived from an EMBL/GenBank/DDBJ whole genome shotgun (WGS) entry which is preliminary data.</text>
</comment>
<reference evidence="1 2" key="1">
    <citation type="submission" date="2015-07" db="EMBL/GenBank/DDBJ databases">
        <title>Whole genome sequence of Herpetosiphon geysericola DSM 7119.</title>
        <authorList>
            <person name="Hemp J."/>
            <person name="Ward L.M."/>
            <person name="Pace L.A."/>
            <person name="Fischer W.W."/>
        </authorList>
    </citation>
    <scope>NUCLEOTIDE SEQUENCE [LARGE SCALE GENOMIC DNA]</scope>
    <source>
        <strain evidence="1 2">DSM 7119</strain>
    </source>
</reference>
<dbReference type="STRING" id="70996.SE18_16490"/>
<evidence type="ECO:0000313" key="2">
    <source>
        <dbReference type="Proteomes" id="UP000050277"/>
    </source>
</evidence>
<organism evidence="1 2">
    <name type="scientific">Herpetosiphon geysericola</name>
    <dbReference type="NCBI Taxonomy" id="70996"/>
    <lineage>
        <taxon>Bacteria</taxon>
        <taxon>Bacillati</taxon>
        <taxon>Chloroflexota</taxon>
        <taxon>Chloroflexia</taxon>
        <taxon>Herpetosiphonales</taxon>
        <taxon>Herpetosiphonaceae</taxon>
        <taxon>Herpetosiphon</taxon>
    </lineage>
</organism>
<dbReference type="InterPro" id="IPR023393">
    <property type="entry name" value="START-like_dom_sf"/>
</dbReference>
<name>A0A0P6XZ47_9CHLR</name>
<dbReference type="Gene3D" id="3.30.530.20">
    <property type="match status" value="1"/>
</dbReference>
<protein>
    <recommendedName>
        <fullName evidence="3">Cyclase</fullName>
    </recommendedName>
</protein>
<dbReference type="EMBL" id="LGKP01000025">
    <property type="protein sequence ID" value="KPL85279.1"/>
    <property type="molecule type" value="Genomic_DNA"/>
</dbReference>
<dbReference type="Proteomes" id="UP000050277">
    <property type="component" value="Unassembled WGS sequence"/>
</dbReference>
<dbReference type="RefSeq" id="WP_054535559.1">
    <property type="nucleotide sequence ID" value="NZ_LGKP01000025.1"/>
</dbReference>
<dbReference type="Pfam" id="PF10604">
    <property type="entry name" value="Polyketide_cyc2"/>
    <property type="match status" value="1"/>
</dbReference>
<accession>A0A0P6XZ47</accession>
<sequence>MITVTRERQLRRPISELWQLLTNPHNLPRILPRIARVDVSEPTSDAQPLTAYFDFGAYLGTQAAQGTFSTIEQQSIRFEAEQPLPIVAHWQLQPQANSTKVHASLSFDLKPILGPIAKVVPISLVKSEISRELEQALRRIERLALS</sequence>
<evidence type="ECO:0000313" key="1">
    <source>
        <dbReference type="EMBL" id="KPL85279.1"/>
    </source>
</evidence>
<dbReference type="AlphaFoldDB" id="A0A0P6XZ47"/>
<gene>
    <name evidence="1" type="ORF">SE18_16490</name>
</gene>
<dbReference type="OrthoDB" id="9825731at2"/>
<dbReference type="CDD" id="cd07812">
    <property type="entry name" value="SRPBCC"/>
    <property type="match status" value="1"/>
</dbReference>
<dbReference type="InterPro" id="IPR019587">
    <property type="entry name" value="Polyketide_cyclase/dehydratase"/>
</dbReference>
<dbReference type="SUPFAM" id="SSF55961">
    <property type="entry name" value="Bet v1-like"/>
    <property type="match status" value="1"/>
</dbReference>
<keyword evidence="2" id="KW-1185">Reference proteome</keyword>
<proteinExistence type="predicted"/>
<evidence type="ECO:0008006" key="3">
    <source>
        <dbReference type="Google" id="ProtNLM"/>
    </source>
</evidence>